<dbReference type="OrthoDB" id="21342at2"/>
<dbReference type="PRINTS" id="PR00502">
    <property type="entry name" value="NUDIXFAMILY"/>
</dbReference>
<dbReference type="Gene3D" id="3.90.79.10">
    <property type="entry name" value="Nucleoside Triphosphate Pyrophosphohydrolase"/>
    <property type="match status" value="1"/>
</dbReference>
<comment type="caution">
    <text evidence="6">The sequence shown here is derived from an EMBL/GenBank/DDBJ whole genome shotgun (WGS) entry which is preliminary data.</text>
</comment>
<dbReference type="CDD" id="cd04683">
    <property type="entry name" value="NUDIX_Hydrolase"/>
    <property type="match status" value="1"/>
</dbReference>
<evidence type="ECO:0000256" key="2">
    <source>
        <dbReference type="ARBA" id="ARBA00005582"/>
    </source>
</evidence>
<sequence>MPRYRTIVDAMLILVRDGHVLLAQRQGTGYADGWWNVPSGHLEEGETIDQAVIREAREEVGVGLRLADLRFVHLCHFRNPEGEGRIGAFFEATMWTGEPINAEPHKCAQIAWFPFDQLPDCTYPYTAEGITHYVSGQAFAAVGWHEHAGSAD</sequence>
<dbReference type="PROSITE" id="PS51462">
    <property type="entry name" value="NUDIX"/>
    <property type="match status" value="1"/>
</dbReference>
<dbReference type="InterPro" id="IPR000086">
    <property type="entry name" value="NUDIX_hydrolase_dom"/>
</dbReference>
<evidence type="ECO:0000313" key="6">
    <source>
        <dbReference type="EMBL" id="GES20928.1"/>
    </source>
</evidence>
<dbReference type="AlphaFoldDB" id="A0A5M3XRD3"/>
<proteinExistence type="inferred from homology"/>
<organism evidence="6 7">
    <name type="scientific">Acrocarpospora pleiomorpha</name>
    <dbReference type="NCBI Taxonomy" id="90975"/>
    <lineage>
        <taxon>Bacteria</taxon>
        <taxon>Bacillati</taxon>
        <taxon>Actinomycetota</taxon>
        <taxon>Actinomycetes</taxon>
        <taxon>Streptosporangiales</taxon>
        <taxon>Streptosporangiaceae</taxon>
        <taxon>Acrocarpospora</taxon>
    </lineage>
</organism>
<keyword evidence="7" id="KW-1185">Reference proteome</keyword>
<dbReference type="PROSITE" id="PS00893">
    <property type="entry name" value="NUDIX_BOX"/>
    <property type="match status" value="1"/>
</dbReference>
<dbReference type="InterPro" id="IPR015797">
    <property type="entry name" value="NUDIX_hydrolase-like_dom_sf"/>
</dbReference>
<dbReference type="EMBL" id="BLAF01000019">
    <property type="protein sequence ID" value="GES20928.1"/>
    <property type="molecule type" value="Genomic_DNA"/>
</dbReference>
<comment type="cofactor">
    <cofactor evidence="1">
        <name>Mg(2+)</name>
        <dbReference type="ChEBI" id="CHEBI:18420"/>
    </cofactor>
</comment>
<evidence type="ECO:0000256" key="1">
    <source>
        <dbReference type="ARBA" id="ARBA00001946"/>
    </source>
</evidence>
<comment type="similarity">
    <text evidence="2 4">Belongs to the Nudix hydrolase family.</text>
</comment>
<evidence type="ECO:0000256" key="4">
    <source>
        <dbReference type="RuleBase" id="RU003476"/>
    </source>
</evidence>
<reference evidence="6 7" key="1">
    <citation type="submission" date="2019-10" db="EMBL/GenBank/DDBJ databases">
        <title>Whole genome shotgun sequence of Acrocarpospora pleiomorpha NBRC 16267.</title>
        <authorList>
            <person name="Ichikawa N."/>
            <person name="Kimura A."/>
            <person name="Kitahashi Y."/>
            <person name="Komaki H."/>
            <person name="Oguchi A."/>
        </authorList>
    </citation>
    <scope>NUCLEOTIDE SEQUENCE [LARGE SCALE GENOMIC DNA]</scope>
    <source>
        <strain evidence="6 7">NBRC 16267</strain>
    </source>
</reference>
<keyword evidence="3 4" id="KW-0378">Hydrolase</keyword>
<dbReference type="PANTHER" id="PTHR43046">
    <property type="entry name" value="GDP-MANNOSE MANNOSYL HYDROLASE"/>
    <property type="match status" value="1"/>
</dbReference>
<evidence type="ECO:0000313" key="7">
    <source>
        <dbReference type="Proteomes" id="UP000377595"/>
    </source>
</evidence>
<protein>
    <recommendedName>
        <fullName evidence="5">Nudix hydrolase domain-containing protein</fullName>
    </recommendedName>
</protein>
<accession>A0A5M3XRD3</accession>
<dbReference type="Proteomes" id="UP000377595">
    <property type="component" value="Unassembled WGS sequence"/>
</dbReference>
<dbReference type="PANTHER" id="PTHR43046:SF16">
    <property type="entry name" value="ADP-RIBOSE PYROPHOSPHATASE YJHB-RELATED"/>
    <property type="match status" value="1"/>
</dbReference>
<dbReference type="InterPro" id="IPR020084">
    <property type="entry name" value="NUDIX_hydrolase_CS"/>
</dbReference>
<evidence type="ECO:0000256" key="3">
    <source>
        <dbReference type="ARBA" id="ARBA00022801"/>
    </source>
</evidence>
<gene>
    <name evidence="6" type="ORF">Aple_038240</name>
</gene>
<dbReference type="SUPFAM" id="SSF55811">
    <property type="entry name" value="Nudix"/>
    <property type="match status" value="1"/>
</dbReference>
<feature type="domain" description="Nudix hydrolase" evidence="5">
    <location>
        <begin position="4"/>
        <end position="139"/>
    </location>
</feature>
<dbReference type="Pfam" id="PF00293">
    <property type="entry name" value="NUDIX"/>
    <property type="match status" value="1"/>
</dbReference>
<name>A0A5M3XRD3_9ACTN</name>
<dbReference type="InterPro" id="IPR020476">
    <property type="entry name" value="Nudix_hydrolase"/>
</dbReference>
<evidence type="ECO:0000259" key="5">
    <source>
        <dbReference type="PROSITE" id="PS51462"/>
    </source>
</evidence>
<dbReference type="GO" id="GO:0016787">
    <property type="term" value="F:hydrolase activity"/>
    <property type="evidence" value="ECO:0007669"/>
    <property type="project" value="UniProtKB-KW"/>
</dbReference>
<dbReference type="RefSeq" id="WP_155345931.1">
    <property type="nucleotide sequence ID" value="NZ_BAAAHM010000066.1"/>
</dbReference>